<dbReference type="AlphaFoldDB" id="A0A136A1N2"/>
<feature type="region of interest" description="Disordered" evidence="1">
    <location>
        <begin position="1"/>
        <end position="22"/>
    </location>
</feature>
<accession>A0A136A1N2</accession>
<sequence length="83" mass="8960">MLSSFAGAKEVASASNKGTSDEEVRDLILNGKVTVIVRMSETEIQLWLKDGTKVEGIGFDVNTLNRVLSECGDKCMSIVHASE</sequence>
<dbReference type="Proteomes" id="UP000070299">
    <property type="component" value="Unassembled WGS sequence"/>
</dbReference>
<evidence type="ECO:0000313" key="2">
    <source>
        <dbReference type="EMBL" id="KXI29135.1"/>
    </source>
</evidence>
<keyword evidence="3" id="KW-1185">Reference proteome</keyword>
<dbReference type="EMBL" id="LSNE01000005">
    <property type="protein sequence ID" value="KXI29135.1"/>
    <property type="molecule type" value="Genomic_DNA"/>
</dbReference>
<reference evidence="3" key="1">
    <citation type="submission" date="2016-02" db="EMBL/GenBank/DDBJ databases">
        <authorList>
            <person name="Schultz-Johansen M."/>
            <person name="Glaring M.A."/>
            <person name="Bech P.K."/>
            <person name="Stougaard P."/>
        </authorList>
    </citation>
    <scope>NUCLEOTIDE SEQUENCE [LARGE SCALE GENOMIC DNA]</scope>
    <source>
        <strain evidence="3">S66</strain>
    </source>
</reference>
<proteinExistence type="predicted"/>
<gene>
    <name evidence="2" type="ORF">AX660_13345</name>
</gene>
<name>A0A136A1N2_9ALTE</name>
<protein>
    <submittedName>
        <fullName evidence="2">Uncharacterized protein</fullName>
    </submittedName>
</protein>
<evidence type="ECO:0000313" key="3">
    <source>
        <dbReference type="Proteomes" id="UP000070299"/>
    </source>
</evidence>
<evidence type="ECO:0000256" key="1">
    <source>
        <dbReference type="SAM" id="MobiDB-lite"/>
    </source>
</evidence>
<organism evidence="2 3">
    <name type="scientific">Paraglaciecola hydrolytica</name>
    <dbReference type="NCBI Taxonomy" id="1799789"/>
    <lineage>
        <taxon>Bacteria</taxon>
        <taxon>Pseudomonadati</taxon>
        <taxon>Pseudomonadota</taxon>
        <taxon>Gammaproteobacteria</taxon>
        <taxon>Alteromonadales</taxon>
        <taxon>Alteromonadaceae</taxon>
        <taxon>Paraglaciecola</taxon>
    </lineage>
</organism>
<comment type="caution">
    <text evidence="2">The sequence shown here is derived from an EMBL/GenBank/DDBJ whole genome shotgun (WGS) entry which is preliminary data.</text>
</comment>